<dbReference type="AlphaFoldDB" id="C0XP62"/>
<evidence type="ECO:0000256" key="1">
    <source>
        <dbReference type="SAM" id="MobiDB-lite"/>
    </source>
</evidence>
<dbReference type="Proteomes" id="UP000006196">
    <property type="component" value="Unassembled WGS sequence"/>
</dbReference>
<feature type="region of interest" description="Disordered" evidence="1">
    <location>
        <begin position="73"/>
        <end position="107"/>
    </location>
</feature>
<accession>C0XP62</accession>
<comment type="caution">
    <text evidence="2">The sequence shown here is derived from an EMBL/GenBank/DDBJ whole genome shotgun (WGS) entry which is preliminary data.</text>
</comment>
<keyword evidence="3" id="KW-1185">Reference proteome</keyword>
<dbReference type="STRING" id="525263.HMPREF0298_0232"/>
<evidence type="ECO:0000313" key="2">
    <source>
        <dbReference type="EMBL" id="EEI17967.1"/>
    </source>
</evidence>
<dbReference type="HOGENOM" id="CLU_2205653_0_0_11"/>
<reference evidence="2" key="1">
    <citation type="submission" date="2009-01" db="EMBL/GenBank/DDBJ databases">
        <authorList>
            <person name="Qin X."/>
            <person name="Bachman B."/>
            <person name="Battles P."/>
            <person name="Bell A."/>
            <person name="Bess C."/>
            <person name="Bickham C."/>
            <person name="Chaboub L."/>
            <person name="Chen D."/>
            <person name="Coyle M."/>
            <person name="Deiros D.R."/>
            <person name="Dinh H."/>
            <person name="Forbes L."/>
            <person name="Fowler G."/>
            <person name="Francisco L."/>
            <person name="Fu Q."/>
            <person name="Gubbala S."/>
            <person name="Hale W."/>
            <person name="Han Y."/>
            <person name="Hemphill L."/>
            <person name="Highlander S.K."/>
            <person name="Hirani K."/>
            <person name="Hogues M."/>
            <person name="Jackson L."/>
            <person name="Jakkamsetti A."/>
            <person name="Javaid M."/>
            <person name="Jiang H."/>
            <person name="Korchina V."/>
            <person name="Kovar C."/>
            <person name="Lara F."/>
            <person name="Lee S."/>
            <person name="Mata R."/>
            <person name="Mathew T."/>
            <person name="Moen C."/>
            <person name="Morales K."/>
            <person name="Munidasa M."/>
            <person name="Nazareth L."/>
            <person name="Ngo R."/>
            <person name="Nguyen L."/>
            <person name="Okwuonu G."/>
            <person name="Ongeri F."/>
            <person name="Patil S."/>
            <person name="Petrosino J."/>
            <person name="Pham C."/>
            <person name="Pham P."/>
            <person name="Pu L.-L."/>
            <person name="Puazo M."/>
            <person name="Raj R."/>
            <person name="Reid J."/>
            <person name="Rouhana J."/>
            <person name="Saada N."/>
            <person name="Shang Y."/>
            <person name="Simmons D."/>
            <person name="Thornton R."/>
            <person name="Warren J."/>
            <person name="Weissenberger G."/>
            <person name="Zhang J."/>
            <person name="Zhang L."/>
            <person name="Zhou C."/>
            <person name="Zhu D."/>
            <person name="Muzny D."/>
            <person name="Worley K."/>
            <person name="Gibbs R."/>
        </authorList>
    </citation>
    <scope>NUCLEOTIDE SEQUENCE [LARGE SCALE GENOMIC DNA]</scope>
    <source>
        <strain evidence="2">DSM 44291</strain>
    </source>
</reference>
<organism evidence="2 3">
    <name type="scientific">Corynebacterium lipophiloflavum (strain ATCC 700352 / DSM 44291 / CCUG 37336 / JCM 10383 / DMMZ 1944)</name>
    <dbReference type="NCBI Taxonomy" id="525263"/>
    <lineage>
        <taxon>Bacteria</taxon>
        <taxon>Bacillati</taxon>
        <taxon>Actinomycetota</taxon>
        <taxon>Actinomycetes</taxon>
        <taxon>Mycobacteriales</taxon>
        <taxon>Corynebacteriaceae</taxon>
        <taxon>Corynebacterium</taxon>
    </lineage>
</organism>
<gene>
    <name evidence="2" type="ORF">HMPREF0298_0232</name>
</gene>
<proteinExistence type="predicted"/>
<protein>
    <submittedName>
        <fullName evidence="2">Uncharacterized protein</fullName>
    </submittedName>
</protein>
<feature type="compositionally biased region" description="Basic and acidic residues" evidence="1">
    <location>
        <begin position="85"/>
        <end position="94"/>
    </location>
</feature>
<dbReference type="EMBL" id="ACHJ01000020">
    <property type="protein sequence ID" value="EEI17967.1"/>
    <property type="molecule type" value="Genomic_DNA"/>
</dbReference>
<sequence>MRKDPETTRNRDLSRSCPARLWAGNNPVVGVNDDVRTSKAKSQYSLATACRRPLAVGGRIGLTVISRAVQCHGQPAPKRKTPGRRWLDRLDRDISGGGMSRSRGCPV</sequence>
<evidence type="ECO:0000313" key="3">
    <source>
        <dbReference type="Proteomes" id="UP000006196"/>
    </source>
</evidence>
<name>C0XP62_CORLD</name>